<evidence type="ECO:0000313" key="1">
    <source>
        <dbReference type="EMBL" id="OXU20261.1"/>
    </source>
</evidence>
<sequence length="46" mass="5309">YLSLLTARIFPSRPHHITFHFIAHSISHTSITLTKLKTLYTAITKM</sequence>
<organism evidence="1 2">
    <name type="scientific">Trichomalopsis sarcophagae</name>
    <dbReference type="NCBI Taxonomy" id="543379"/>
    <lineage>
        <taxon>Eukaryota</taxon>
        <taxon>Metazoa</taxon>
        <taxon>Ecdysozoa</taxon>
        <taxon>Arthropoda</taxon>
        <taxon>Hexapoda</taxon>
        <taxon>Insecta</taxon>
        <taxon>Pterygota</taxon>
        <taxon>Neoptera</taxon>
        <taxon>Endopterygota</taxon>
        <taxon>Hymenoptera</taxon>
        <taxon>Apocrita</taxon>
        <taxon>Proctotrupomorpha</taxon>
        <taxon>Chalcidoidea</taxon>
        <taxon>Pteromalidae</taxon>
        <taxon>Pteromalinae</taxon>
        <taxon>Trichomalopsis</taxon>
    </lineage>
</organism>
<reference evidence="1 2" key="1">
    <citation type="journal article" date="2017" name="Curr. Biol.">
        <title>The Evolution of Venom by Co-option of Single-Copy Genes.</title>
        <authorList>
            <person name="Martinson E.O."/>
            <person name="Mrinalini"/>
            <person name="Kelkar Y.D."/>
            <person name="Chang C.H."/>
            <person name="Werren J.H."/>
        </authorList>
    </citation>
    <scope>NUCLEOTIDE SEQUENCE [LARGE SCALE GENOMIC DNA]</scope>
    <source>
        <strain evidence="1 2">Alberta</strain>
        <tissue evidence="1">Whole body</tissue>
    </source>
</reference>
<dbReference type="EMBL" id="NNAY01002937">
    <property type="protein sequence ID" value="OXU20261.1"/>
    <property type="molecule type" value="Genomic_DNA"/>
</dbReference>
<evidence type="ECO:0000313" key="2">
    <source>
        <dbReference type="Proteomes" id="UP000215335"/>
    </source>
</evidence>
<accession>A0A232EPJ4</accession>
<proteinExistence type="predicted"/>
<name>A0A232EPJ4_9HYME</name>
<comment type="caution">
    <text evidence="1">The sequence shown here is derived from an EMBL/GenBank/DDBJ whole genome shotgun (WGS) entry which is preliminary data.</text>
</comment>
<dbReference type="Proteomes" id="UP000215335">
    <property type="component" value="Unassembled WGS sequence"/>
</dbReference>
<protein>
    <submittedName>
        <fullName evidence="1">Uncharacterized protein</fullName>
    </submittedName>
</protein>
<keyword evidence="2" id="KW-1185">Reference proteome</keyword>
<gene>
    <name evidence="1" type="ORF">TSAR_004778</name>
</gene>
<dbReference type="AlphaFoldDB" id="A0A232EPJ4"/>
<feature type="non-terminal residue" evidence="1">
    <location>
        <position position="1"/>
    </location>
</feature>